<dbReference type="PANTHER" id="PTHR23021">
    <property type="entry name" value="SERPENTINE RECEPTOR, CLASS T"/>
    <property type="match status" value="1"/>
</dbReference>
<reference evidence="2" key="1">
    <citation type="submission" date="2021-06" db="EMBL/GenBank/DDBJ databases">
        <title>Parelaphostrongylus tenuis whole genome reference sequence.</title>
        <authorList>
            <person name="Garwood T.J."/>
            <person name="Larsen P.A."/>
            <person name="Fountain-Jones N.M."/>
            <person name="Garbe J.R."/>
            <person name="Macchietto M.G."/>
            <person name="Kania S.A."/>
            <person name="Gerhold R.W."/>
            <person name="Richards J.E."/>
            <person name="Wolf T.M."/>
        </authorList>
    </citation>
    <scope>NUCLEOTIDE SEQUENCE</scope>
    <source>
        <strain evidence="2">MNPRO001-30</strain>
        <tissue evidence="2">Meninges</tissue>
    </source>
</reference>
<evidence type="ECO:0000313" key="2">
    <source>
        <dbReference type="EMBL" id="KAJ1365438.1"/>
    </source>
</evidence>
<accession>A0AAD5MYT3</accession>
<feature type="transmembrane region" description="Helical" evidence="1">
    <location>
        <begin position="43"/>
        <end position="66"/>
    </location>
</feature>
<evidence type="ECO:0000313" key="3">
    <source>
        <dbReference type="Proteomes" id="UP001196413"/>
    </source>
</evidence>
<keyword evidence="3" id="KW-1185">Reference proteome</keyword>
<organism evidence="2 3">
    <name type="scientific">Parelaphostrongylus tenuis</name>
    <name type="common">Meningeal worm</name>
    <dbReference type="NCBI Taxonomy" id="148309"/>
    <lineage>
        <taxon>Eukaryota</taxon>
        <taxon>Metazoa</taxon>
        <taxon>Ecdysozoa</taxon>
        <taxon>Nematoda</taxon>
        <taxon>Chromadorea</taxon>
        <taxon>Rhabditida</taxon>
        <taxon>Rhabditina</taxon>
        <taxon>Rhabditomorpha</taxon>
        <taxon>Strongyloidea</taxon>
        <taxon>Metastrongylidae</taxon>
        <taxon>Parelaphostrongylus</taxon>
    </lineage>
</organism>
<dbReference type="InterPro" id="IPR019425">
    <property type="entry name" value="7TM_GPCR_serpentine_rcpt_Srt"/>
</dbReference>
<proteinExistence type="predicted"/>
<dbReference type="Proteomes" id="UP001196413">
    <property type="component" value="Unassembled WGS sequence"/>
</dbReference>
<dbReference type="EMBL" id="JAHQIW010005270">
    <property type="protein sequence ID" value="KAJ1365438.1"/>
    <property type="molecule type" value="Genomic_DNA"/>
</dbReference>
<comment type="caution">
    <text evidence="2">The sequence shown here is derived from an EMBL/GenBank/DDBJ whole genome shotgun (WGS) entry which is preliminary data.</text>
</comment>
<sequence>MSINLQMAFIYTVRHGHPYPPLYDCSNKTIDEWYKTGSVQWPLGLYFLLTGVLLEILYLPCLIAMVKQHMLGFTCYKFMFILGIFDMFSIFVNSIMTGYLAIKGAIFCTNPILLLTLGAFGCDWAVGRTLEKLRMHFGRACERQTS</sequence>
<protein>
    <submittedName>
        <fullName evidence="2">Uncharacterized protein</fullName>
    </submittedName>
</protein>
<keyword evidence="1" id="KW-0472">Membrane</keyword>
<dbReference type="SUPFAM" id="SSF81321">
    <property type="entry name" value="Family A G protein-coupled receptor-like"/>
    <property type="match status" value="1"/>
</dbReference>
<dbReference type="Pfam" id="PF10321">
    <property type="entry name" value="7TM_GPCR_Srt"/>
    <property type="match status" value="1"/>
</dbReference>
<evidence type="ECO:0000256" key="1">
    <source>
        <dbReference type="SAM" id="Phobius"/>
    </source>
</evidence>
<gene>
    <name evidence="2" type="ORF">KIN20_025732</name>
</gene>
<dbReference type="PANTHER" id="PTHR23021:SF11">
    <property type="entry name" value="SERPENTINE RECEPTOR, CLASS T"/>
    <property type="match status" value="1"/>
</dbReference>
<name>A0AAD5MYT3_PARTN</name>
<dbReference type="AlphaFoldDB" id="A0AAD5MYT3"/>
<keyword evidence="1" id="KW-1133">Transmembrane helix</keyword>
<keyword evidence="1" id="KW-0812">Transmembrane</keyword>
<feature type="transmembrane region" description="Helical" evidence="1">
    <location>
        <begin position="78"/>
        <end position="96"/>
    </location>
</feature>
<feature type="transmembrane region" description="Helical" evidence="1">
    <location>
        <begin position="102"/>
        <end position="126"/>
    </location>
</feature>